<sequence length="121" mass="14283">MAPRVKRTARRRTRQIQGIGFPWVHSVLPLLPIPDLEDNEEDKAEIQRHLKEPRDWNFFLTSLAWDFYKENRKRVAMIERCVISDDNLSTMSTAGQGVLCKFHWSTRRTMLHLHSWCYSGG</sequence>
<dbReference type="AlphaFoldDB" id="A0AAV1DLF5"/>
<protein>
    <submittedName>
        <fullName evidence="1">OLC1v1008338C1</fullName>
    </submittedName>
</protein>
<name>A0AAV1DLF5_OLDCO</name>
<organism evidence="1 2">
    <name type="scientific">Oldenlandia corymbosa var. corymbosa</name>
    <dbReference type="NCBI Taxonomy" id="529605"/>
    <lineage>
        <taxon>Eukaryota</taxon>
        <taxon>Viridiplantae</taxon>
        <taxon>Streptophyta</taxon>
        <taxon>Embryophyta</taxon>
        <taxon>Tracheophyta</taxon>
        <taxon>Spermatophyta</taxon>
        <taxon>Magnoliopsida</taxon>
        <taxon>eudicotyledons</taxon>
        <taxon>Gunneridae</taxon>
        <taxon>Pentapetalae</taxon>
        <taxon>asterids</taxon>
        <taxon>lamiids</taxon>
        <taxon>Gentianales</taxon>
        <taxon>Rubiaceae</taxon>
        <taxon>Rubioideae</taxon>
        <taxon>Spermacoceae</taxon>
        <taxon>Hedyotis-Oldenlandia complex</taxon>
        <taxon>Oldenlandia</taxon>
    </lineage>
</organism>
<reference evidence="1" key="1">
    <citation type="submission" date="2023-03" db="EMBL/GenBank/DDBJ databases">
        <authorList>
            <person name="Julca I."/>
        </authorList>
    </citation>
    <scope>NUCLEOTIDE SEQUENCE</scope>
</reference>
<dbReference type="Proteomes" id="UP001161247">
    <property type="component" value="Chromosome 6"/>
</dbReference>
<gene>
    <name evidence="1" type="ORF">OLC1_LOCUS16716</name>
</gene>
<dbReference type="EMBL" id="OX459123">
    <property type="protein sequence ID" value="CAI9108672.1"/>
    <property type="molecule type" value="Genomic_DNA"/>
</dbReference>
<accession>A0AAV1DLF5</accession>
<proteinExistence type="predicted"/>
<evidence type="ECO:0000313" key="1">
    <source>
        <dbReference type="EMBL" id="CAI9108672.1"/>
    </source>
</evidence>
<keyword evidence="2" id="KW-1185">Reference proteome</keyword>
<evidence type="ECO:0000313" key="2">
    <source>
        <dbReference type="Proteomes" id="UP001161247"/>
    </source>
</evidence>